<evidence type="ECO:0000259" key="1">
    <source>
        <dbReference type="Pfam" id="PF03061"/>
    </source>
</evidence>
<dbReference type="SUPFAM" id="SSF54637">
    <property type="entry name" value="Thioesterase/thiol ester dehydrase-isomerase"/>
    <property type="match status" value="1"/>
</dbReference>
<dbReference type="Gene3D" id="3.10.129.10">
    <property type="entry name" value="Hotdog Thioesterase"/>
    <property type="match status" value="1"/>
</dbReference>
<name>A0A127M7X2_9GAMM</name>
<dbReference type="EMBL" id="CP014544">
    <property type="protein sequence ID" value="AMO69339.1"/>
    <property type="molecule type" value="Genomic_DNA"/>
</dbReference>
<dbReference type="RefSeq" id="WP_008251356.1">
    <property type="nucleotide sequence ID" value="NZ_CP014544.1"/>
</dbReference>
<dbReference type="Pfam" id="PF03061">
    <property type="entry name" value="4HBT"/>
    <property type="match status" value="1"/>
</dbReference>
<evidence type="ECO:0000313" key="3">
    <source>
        <dbReference type="Proteomes" id="UP000074119"/>
    </source>
</evidence>
<proteinExistence type="predicted"/>
<dbReference type="Proteomes" id="UP000074119">
    <property type="component" value="Chromosome"/>
</dbReference>
<accession>A0A127M7X2</accession>
<evidence type="ECO:0000313" key="2">
    <source>
        <dbReference type="EMBL" id="AMO69339.1"/>
    </source>
</evidence>
<dbReference type="STRING" id="1470434.AZF00_13960"/>
<feature type="domain" description="Thioesterase" evidence="1">
    <location>
        <begin position="47"/>
        <end position="118"/>
    </location>
</feature>
<dbReference type="CDD" id="cd03443">
    <property type="entry name" value="PaaI_thioesterase"/>
    <property type="match status" value="1"/>
</dbReference>
<dbReference type="KEGG" id="zal:AZF00_13960"/>
<protein>
    <submittedName>
        <fullName evidence="2">Thioesterase</fullName>
    </submittedName>
</protein>
<dbReference type="GO" id="GO:0016790">
    <property type="term" value="F:thiolester hydrolase activity"/>
    <property type="evidence" value="ECO:0007669"/>
    <property type="project" value="UniProtKB-ARBA"/>
</dbReference>
<sequence length="132" mass="14680">MNDLELHQLINRVPYAQTLGIQVGGENDCFLLPTKKSNIGNPTLPALHGGAIAGFMELSAMMYVLRHSNSEKFPKVVDFAVDYVRAGKYVATHSRCKLIYLGRRMINVSISAWQEDEAAPIAMARAQFLVKE</sequence>
<reference evidence="2 3" key="1">
    <citation type="submission" date="2015-12" db="EMBL/GenBank/DDBJ databases">
        <authorList>
            <person name="Shamseldin A."/>
            <person name="Moawad H."/>
            <person name="Abd El-Rahim W.M."/>
            <person name="Sadowsky M.J."/>
        </authorList>
    </citation>
    <scope>NUCLEOTIDE SEQUENCE [LARGE SCALE GENOMIC DNA]</scope>
    <source>
        <strain evidence="2 3">SM2</strain>
    </source>
</reference>
<gene>
    <name evidence="2" type="ORF">AZF00_13960</name>
</gene>
<dbReference type="InterPro" id="IPR029069">
    <property type="entry name" value="HotDog_dom_sf"/>
</dbReference>
<dbReference type="AlphaFoldDB" id="A0A127M7X2"/>
<dbReference type="InterPro" id="IPR006683">
    <property type="entry name" value="Thioestr_dom"/>
</dbReference>
<organism evidence="2 3">
    <name type="scientific">Zhongshania aliphaticivorans</name>
    <dbReference type="NCBI Taxonomy" id="1470434"/>
    <lineage>
        <taxon>Bacteria</taxon>
        <taxon>Pseudomonadati</taxon>
        <taxon>Pseudomonadota</taxon>
        <taxon>Gammaproteobacteria</taxon>
        <taxon>Cellvibrionales</taxon>
        <taxon>Spongiibacteraceae</taxon>
        <taxon>Zhongshania</taxon>
    </lineage>
</organism>